<protein>
    <submittedName>
        <fullName evidence="2">Uncharacterized protein</fullName>
    </submittedName>
</protein>
<proteinExistence type="predicted"/>
<evidence type="ECO:0000313" key="3">
    <source>
        <dbReference type="Proteomes" id="UP001154114"/>
    </source>
</evidence>
<gene>
    <name evidence="2" type="ORF">CINC_LOCUS9491</name>
</gene>
<dbReference type="OrthoDB" id="7404485at2759"/>
<keyword evidence="3" id="KW-1185">Reference proteome</keyword>
<evidence type="ECO:0000313" key="2">
    <source>
        <dbReference type="EMBL" id="CAH0600587.1"/>
    </source>
</evidence>
<dbReference type="AlphaFoldDB" id="A0A9P0FY61"/>
<feature type="region of interest" description="Disordered" evidence="1">
    <location>
        <begin position="180"/>
        <end position="214"/>
    </location>
</feature>
<name>A0A9P0FY61_CHRIL</name>
<evidence type="ECO:0000256" key="1">
    <source>
        <dbReference type="SAM" id="MobiDB-lite"/>
    </source>
</evidence>
<organism evidence="2 3">
    <name type="scientific">Chrysodeixis includens</name>
    <name type="common">Soybean looper</name>
    <name type="synonym">Pseudoplusia includens</name>
    <dbReference type="NCBI Taxonomy" id="689277"/>
    <lineage>
        <taxon>Eukaryota</taxon>
        <taxon>Metazoa</taxon>
        <taxon>Ecdysozoa</taxon>
        <taxon>Arthropoda</taxon>
        <taxon>Hexapoda</taxon>
        <taxon>Insecta</taxon>
        <taxon>Pterygota</taxon>
        <taxon>Neoptera</taxon>
        <taxon>Endopterygota</taxon>
        <taxon>Lepidoptera</taxon>
        <taxon>Glossata</taxon>
        <taxon>Ditrysia</taxon>
        <taxon>Noctuoidea</taxon>
        <taxon>Noctuidae</taxon>
        <taxon>Plusiinae</taxon>
        <taxon>Chrysodeixis</taxon>
    </lineage>
</organism>
<reference evidence="2" key="1">
    <citation type="submission" date="2021-12" db="EMBL/GenBank/DDBJ databases">
        <authorList>
            <person name="King R."/>
        </authorList>
    </citation>
    <scope>NUCLEOTIDE SEQUENCE</scope>
</reference>
<dbReference type="Gene3D" id="3.30.60.30">
    <property type="match status" value="2"/>
</dbReference>
<dbReference type="EMBL" id="LR824006">
    <property type="protein sequence ID" value="CAH0600587.1"/>
    <property type="molecule type" value="Genomic_DNA"/>
</dbReference>
<feature type="compositionally biased region" description="Basic residues" evidence="1">
    <location>
        <begin position="191"/>
        <end position="206"/>
    </location>
</feature>
<sequence length="239" mass="26906">MLLLIPVLAEEYDCDHIQCSNVYDRVCGMATTTYGAEITMSFHNICQMRKKECKEKSIIRITQVLNAYCDLEEITDDLLESYSGRRGIDHGTTGAQQSCNHTCPTYCTDAYEPACAKIWSASGEGTSHKPMINHCHVDLYSCSTGLNVTIETLNKCYKTGMGLVFMLQVAQMKSLRVLDDDPFGSPARSPARSRPKSPARPPKSRRSSQMDQEALKEQLLEVVRRIFDKYRNPSNDDDD</sequence>
<accession>A0A9P0FY61</accession>
<dbReference type="Proteomes" id="UP001154114">
    <property type="component" value="Chromosome 3"/>
</dbReference>